<evidence type="ECO:0000313" key="3">
    <source>
        <dbReference type="EMBL" id="KAK9998542.1"/>
    </source>
</evidence>
<feature type="domain" description="RNase H type-1" evidence="1">
    <location>
        <begin position="242"/>
        <end position="364"/>
    </location>
</feature>
<dbReference type="InterPro" id="IPR012337">
    <property type="entry name" value="RNaseH-like_sf"/>
</dbReference>
<feature type="domain" description="Reverse transcriptase zinc-binding" evidence="2">
    <location>
        <begin position="81"/>
        <end position="155"/>
    </location>
</feature>
<dbReference type="SUPFAM" id="SSF53098">
    <property type="entry name" value="Ribonuclease H-like"/>
    <property type="match status" value="1"/>
</dbReference>
<evidence type="ECO:0000313" key="4">
    <source>
        <dbReference type="Proteomes" id="UP001459277"/>
    </source>
</evidence>
<sequence length="390" mass="43862">MGFKDLANFNDALLAKQAWRLLHNKDSLFYRVFKMKFFPNCSIWEAQDSSSGSHAWHSIIKGRDVLLKGARWRVGCGEDISNPQQQNEVWKLIWGLNVPNKVRNFMWRACKESIPTMHNLLKRKILNEDRCEQCGVESETTAHALWNCSTSDEIWESTPGFKDRSQLGASSIMDLINLTHEKRKNVDLLAMVMWTIWHRRNQLRALATYQQSQQSLINHAAVLRPQHHAQWRPPPANCVKLNFDGAVFPELGKAGLGVVVHNCQGNAIATLSEQAPLPFSPIIVEAMAAARAITFAQELGITEFMLEGDLEAVINSLRSAEASLTTYGHLLESAKSTLVTSNCIAFSHIRRSGNRVAHNLAKHAKHVRGLSVWVENIPPNLYDVLFADPG</sequence>
<dbReference type="CDD" id="cd06222">
    <property type="entry name" value="RNase_H_like"/>
    <property type="match status" value="1"/>
</dbReference>
<dbReference type="InterPro" id="IPR026960">
    <property type="entry name" value="RVT-Znf"/>
</dbReference>
<proteinExistence type="predicted"/>
<dbReference type="EMBL" id="JAZDWU010000006">
    <property type="protein sequence ID" value="KAK9998542.1"/>
    <property type="molecule type" value="Genomic_DNA"/>
</dbReference>
<dbReference type="GO" id="GO:0003676">
    <property type="term" value="F:nucleic acid binding"/>
    <property type="evidence" value="ECO:0007669"/>
    <property type="project" value="InterPro"/>
</dbReference>
<accession>A0AAW2CLW8</accession>
<keyword evidence="4" id="KW-1185">Reference proteome</keyword>
<reference evidence="3 4" key="1">
    <citation type="submission" date="2024-01" db="EMBL/GenBank/DDBJ databases">
        <title>A telomere-to-telomere, gap-free genome of sweet tea (Lithocarpus litseifolius).</title>
        <authorList>
            <person name="Zhou J."/>
        </authorList>
    </citation>
    <scope>NUCLEOTIDE SEQUENCE [LARGE SCALE GENOMIC DNA]</scope>
    <source>
        <strain evidence="3">Zhou-2022a</strain>
        <tissue evidence="3">Leaf</tissue>
    </source>
</reference>
<dbReference type="AlphaFoldDB" id="A0AAW2CLW8"/>
<dbReference type="InterPro" id="IPR036397">
    <property type="entry name" value="RNaseH_sf"/>
</dbReference>
<gene>
    <name evidence="3" type="ORF">SO802_018145</name>
</gene>
<dbReference type="InterPro" id="IPR002156">
    <property type="entry name" value="RNaseH_domain"/>
</dbReference>
<dbReference type="Pfam" id="PF13456">
    <property type="entry name" value="RVT_3"/>
    <property type="match status" value="1"/>
</dbReference>
<dbReference type="PANTHER" id="PTHR47074:SF48">
    <property type="entry name" value="POLYNUCLEOTIDYL TRANSFERASE, RIBONUCLEASE H-LIKE SUPERFAMILY PROTEIN"/>
    <property type="match status" value="1"/>
</dbReference>
<dbReference type="Pfam" id="PF13966">
    <property type="entry name" value="zf-RVT"/>
    <property type="match status" value="1"/>
</dbReference>
<dbReference type="GO" id="GO:0004523">
    <property type="term" value="F:RNA-DNA hybrid ribonuclease activity"/>
    <property type="evidence" value="ECO:0007669"/>
    <property type="project" value="InterPro"/>
</dbReference>
<name>A0AAW2CLW8_9ROSI</name>
<dbReference type="Proteomes" id="UP001459277">
    <property type="component" value="Unassembled WGS sequence"/>
</dbReference>
<comment type="caution">
    <text evidence="3">The sequence shown here is derived from an EMBL/GenBank/DDBJ whole genome shotgun (WGS) entry which is preliminary data.</text>
</comment>
<dbReference type="PANTHER" id="PTHR47074">
    <property type="entry name" value="BNAC02G40300D PROTEIN"/>
    <property type="match status" value="1"/>
</dbReference>
<organism evidence="3 4">
    <name type="scientific">Lithocarpus litseifolius</name>
    <dbReference type="NCBI Taxonomy" id="425828"/>
    <lineage>
        <taxon>Eukaryota</taxon>
        <taxon>Viridiplantae</taxon>
        <taxon>Streptophyta</taxon>
        <taxon>Embryophyta</taxon>
        <taxon>Tracheophyta</taxon>
        <taxon>Spermatophyta</taxon>
        <taxon>Magnoliopsida</taxon>
        <taxon>eudicotyledons</taxon>
        <taxon>Gunneridae</taxon>
        <taxon>Pentapetalae</taxon>
        <taxon>rosids</taxon>
        <taxon>fabids</taxon>
        <taxon>Fagales</taxon>
        <taxon>Fagaceae</taxon>
        <taxon>Lithocarpus</taxon>
    </lineage>
</organism>
<dbReference type="Gene3D" id="3.30.420.10">
    <property type="entry name" value="Ribonuclease H-like superfamily/Ribonuclease H"/>
    <property type="match status" value="1"/>
</dbReference>
<evidence type="ECO:0008006" key="5">
    <source>
        <dbReference type="Google" id="ProtNLM"/>
    </source>
</evidence>
<protein>
    <recommendedName>
        <fullName evidence="5">Reverse transcriptase zinc-binding domain-containing protein</fullName>
    </recommendedName>
</protein>
<evidence type="ECO:0000259" key="1">
    <source>
        <dbReference type="Pfam" id="PF13456"/>
    </source>
</evidence>
<dbReference type="InterPro" id="IPR052929">
    <property type="entry name" value="RNase_H-like_EbsB-rel"/>
</dbReference>
<dbReference type="InterPro" id="IPR044730">
    <property type="entry name" value="RNase_H-like_dom_plant"/>
</dbReference>
<evidence type="ECO:0000259" key="2">
    <source>
        <dbReference type="Pfam" id="PF13966"/>
    </source>
</evidence>